<organism evidence="2 3">
    <name type="scientific">Batillaria attramentaria</name>
    <dbReference type="NCBI Taxonomy" id="370345"/>
    <lineage>
        <taxon>Eukaryota</taxon>
        <taxon>Metazoa</taxon>
        <taxon>Spiralia</taxon>
        <taxon>Lophotrochozoa</taxon>
        <taxon>Mollusca</taxon>
        <taxon>Gastropoda</taxon>
        <taxon>Caenogastropoda</taxon>
        <taxon>Sorbeoconcha</taxon>
        <taxon>Cerithioidea</taxon>
        <taxon>Batillariidae</taxon>
        <taxon>Batillaria</taxon>
    </lineage>
</organism>
<protein>
    <submittedName>
        <fullName evidence="2">Uncharacterized protein</fullName>
    </submittedName>
</protein>
<dbReference type="AlphaFoldDB" id="A0ABD0K8X0"/>
<comment type="caution">
    <text evidence="2">The sequence shown here is derived from an EMBL/GenBank/DDBJ whole genome shotgun (WGS) entry which is preliminary data.</text>
</comment>
<gene>
    <name evidence="2" type="ORF">BaRGS_00025197</name>
</gene>
<reference evidence="2 3" key="1">
    <citation type="journal article" date="2023" name="Sci. Data">
        <title>Genome assembly of the Korean intertidal mud-creeper Batillaria attramentaria.</title>
        <authorList>
            <person name="Patra A.K."/>
            <person name="Ho P.T."/>
            <person name="Jun S."/>
            <person name="Lee S.J."/>
            <person name="Kim Y."/>
            <person name="Won Y.J."/>
        </authorList>
    </citation>
    <scope>NUCLEOTIDE SEQUENCE [LARGE SCALE GENOMIC DNA]</scope>
    <source>
        <strain evidence="2">Wonlab-2016</strain>
    </source>
</reference>
<name>A0ABD0K8X0_9CAEN</name>
<keyword evidence="3" id="KW-1185">Reference proteome</keyword>
<evidence type="ECO:0000313" key="3">
    <source>
        <dbReference type="Proteomes" id="UP001519460"/>
    </source>
</evidence>
<feature type="region of interest" description="Disordered" evidence="1">
    <location>
        <begin position="1"/>
        <end position="20"/>
    </location>
</feature>
<evidence type="ECO:0000313" key="2">
    <source>
        <dbReference type="EMBL" id="KAK7483523.1"/>
    </source>
</evidence>
<accession>A0ABD0K8X0</accession>
<dbReference type="Proteomes" id="UP001519460">
    <property type="component" value="Unassembled WGS sequence"/>
</dbReference>
<proteinExistence type="predicted"/>
<dbReference type="EMBL" id="JACVVK020000225">
    <property type="protein sequence ID" value="KAK7483523.1"/>
    <property type="molecule type" value="Genomic_DNA"/>
</dbReference>
<sequence length="133" mass="14821">MVPFRPRTGSSTGSDAEETGKHPFVPIMTILFFPGCDARAILRDKRGGYRVSFKHTPLPHPAICQGFPDTPLELTRREDDCHYAGFRVRNLHLTPPSALPNCSFIFGSEWRSPGELVVKATLITVVLRARTCL</sequence>
<evidence type="ECO:0000256" key="1">
    <source>
        <dbReference type="SAM" id="MobiDB-lite"/>
    </source>
</evidence>